<reference evidence="13 14" key="1">
    <citation type="submission" date="2017-09" db="EMBL/GenBank/DDBJ databases">
        <title>Depth-based differentiation of microbial function through sediment-hosted aquifers and enrichment of novel symbionts in the deep terrestrial subsurface.</title>
        <authorList>
            <person name="Probst A.J."/>
            <person name="Ladd B."/>
            <person name="Jarett J.K."/>
            <person name="Geller-Mcgrath D.E."/>
            <person name="Sieber C.M."/>
            <person name="Emerson J.B."/>
            <person name="Anantharaman K."/>
            <person name="Thomas B.C."/>
            <person name="Malmstrom R."/>
            <person name="Stieglmeier M."/>
            <person name="Klingl A."/>
            <person name="Woyke T."/>
            <person name="Ryan C.M."/>
            <person name="Banfield J.F."/>
        </authorList>
    </citation>
    <scope>NUCLEOTIDE SEQUENCE [LARGE SCALE GENOMIC DNA]</scope>
    <source>
        <strain evidence="13">CG11_big_fil_rev_8_21_14_0_20_45_26</strain>
    </source>
</reference>
<dbReference type="Pfam" id="PF21445">
    <property type="entry name" value="ADDB_N"/>
    <property type="match status" value="1"/>
</dbReference>
<dbReference type="InterPro" id="IPR049035">
    <property type="entry name" value="ADDB_N"/>
</dbReference>
<evidence type="ECO:0000256" key="1">
    <source>
        <dbReference type="ARBA" id="ARBA00022722"/>
    </source>
</evidence>
<keyword evidence="8" id="KW-0238">DNA-binding</keyword>
<dbReference type="GO" id="GO:0004386">
    <property type="term" value="F:helicase activity"/>
    <property type="evidence" value="ECO:0007669"/>
    <property type="project" value="UniProtKB-KW"/>
</dbReference>
<evidence type="ECO:0000256" key="8">
    <source>
        <dbReference type="ARBA" id="ARBA00023125"/>
    </source>
</evidence>
<evidence type="ECO:0000256" key="7">
    <source>
        <dbReference type="ARBA" id="ARBA00022840"/>
    </source>
</evidence>
<keyword evidence="1" id="KW-0540">Nuclease</keyword>
<evidence type="ECO:0000256" key="9">
    <source>
        <dbReference type="ARBA" id="ARBA00023204"/>
    </source>
</evidence>
<dbReference type="AlphaFoldDB" id="A0A2H0LKU3"/>
<evidence type="ECO:0000256" key="4">
    <source>
        <dbReference type="ARBA" id="ARBA00022801"/>
    </source>
</evidence>
<keyword evidence="5" id="KW-0347">Helicase</keyword>
<dbReference type="GO" id="GO:0004527">
    <property type="term" value="F:exonuclease activity"/>
    <property type="evidence" value="ECO:0007669"/>
    <property type="project" value="UniProtKB-KW"/>
</dbReference>
<evidence type="ECO:0000256" key="6">
    <source>
        <dbReference type="ARBA" id="ARBA00022839"/>
    </source>
</evidence>
<feature type="domain" description="PD-(D/E)XK endonuclease-like" evidence="10">
    <location>
        <begin position="732"/>
        <end position="1014"/>
    </location>
</feature>
<evidence type="ECO:0000256" key="2">
    <source>
        <dbReference type="ARBA" id="ARBA00022741"/>
    </source>
</evidence>
<keyword evidence="9" id="KW-0234">DNA repair</keyword>
<dbReference type="Pfam" id="PF12705">
    <property type="entry name" value="PDDEXK_1"/>
    <property type="match status" value="1"/>
</dbReference>
<dbReference type="EMBL" id="PCVY01000076">
    <property type="protein sequence ID" value="PIQ85029.1"/>
    <property type="molecule type" value="Genomic_DNA"/>
</dbReference>
<dbReference type="PANTHER" id="PTHR30591">
    <property type="entry name" value="RECBCD ENZYME SUBUNIT RECC"/>
    <property type="match status" value="1"/>
</dbReference>
<accession>A0A2H0LKU3</accession>
<evidence type="ECO:0000313" key="14">
    <source>
        <dbReference type="Proteomes" id="UP000230859"/>
    </source>
</evidence>
<dbReference type="SUPFAM" id="SSF52980">
    <property type="entry name" value="Restriction endonuclease-like"/>
    <property type="match status" value="1"/>
</dbReference>
<feature type="domain" description="UvrD-like helicase C-terminal" evidence="11">
    <location>
        <begin position="290"/>
        <end position="614"/>
    </location>
</feature>
<dbReference type="GO" id="GO:0006281">
    <property type="term" value="P:DNA repair"/>
    <property type="evidence" value="ECO:0007669"/>
    <property type="project" value="UniProtKB-KW"/>
</dbReference>
<feature type="domain" description="ATP-dependent helicase/deoxyribonuclease subunit B N-terminal" evidence="12">
    <location>
        <begin position="13"/>
        <end position="263"/>
    </location>
</feature>
<keyword evidence="4" id="KW-0378">Hydrolase</keyword>
<keyword evidence="3" id="KW-0227">DNA damage</keyword>
<evidence type="ECO:0000259" key="11">
    <source>
        <dbReference type="Pfam" id="PF13361"/>
    </source>
</evidence>
<dbReference type="GO" id="GO:0003677">
    <property type="term" value="F:DNA binding"/>
    <property type="evidence" value="ECO:0007669"/>
    <property type="project" value="UniProtKB-KW"/>
</dbReference>
<evidence type="ECO:0000313" key="13">
    <source>
        <dbReference type="EMBL" id="PIQ85029.1"/>
    </source>
</evidence>
<evidence type="ECO:0000259" key="12">
    <source>
        <dbReference type="Pfam" id="PF21445"/>
    </source>
</evidence>
<keyword evidence="2" id="KW-0547">Nucleotide-binding</keyword>
<dbReference type="Gene3D" id="3.40.50.300">
    <property type="entry name" value="P-loop containing nucleotide triphosphate hydrolases"/>
    <property type="match status" value="3"/>
</dbReference>
<dbReference type="Gene3D" id="3.90.320.10">
    <property type="match status" value="1"/>
</dbReference>
<keyword evidence="6" id="KW-0269">Exonuclease</keyword>
<dbReference type="InterPro" id="IPR027417">
    <property type="entry name" value="P-loop_NTPase"/>
</dbReference>
<dbReference type="InterPro" id="IPR014017">
    <property type="entry name" value="DNA_helicase_UvrD-like_C"/>
</dbReference>
<sequence>MSKSHKPHLLLKVGPPGSGKTHACLDEFEKALAERTQPIAESLLYILPTVEHRERITDLMLRRNIKGFFGRPITTFDETFQHFLRLGDIQFASDVTRFILLKELIESQTFRYFREAAHTRGFIDLISQTFAEFKETLLSPQIFQSLLPQLKKDFPHFEAKYDELSALYMAYDQKLIQANLKDRHDALFLLEEGLSQNRWSLPQYRHIWIDGFFEFSELQFAFIKFLIRQTKQLTVTLTLAHDERNDLFQVPLETCARLKDLGFEEVPQTLREQRTSVPALVHLNQHLFDEKPRPQAIETSGIEIMEATGLHGELEMIARQIKQAVREKQYFYSDIALIFRQVGPYLNAIRLVFEEYQIPVEIHEREELRLNPIARWLVNLFDIYLHDWRRDDLLCLIKSSFVQKNEWSPAEIELDALREGIYHGRENWTKRFQHPVFSKLVQMEDAFRKAESLEAFTQCVQQAFHLFEIDPLPETVDDQNRMNHAARKRLQLLLEEIKRKETFQEADFATWADLLTRLIEVDLFSFHHRDKNKVQVYNVSLARQKEYKLVFLPGLLEKQFPMQIKEDPILSDAERRCLNKGKQILKERLPRQAIERFLFLMGVTRSREHLVLTYPRFDLEGKEALPSFYIDEVQAVFDAPIRTHKQLMGDVLPPLSQIARRRELKAHIIQFFWQPNYRPWHHDETHCLGALYNTLLADQSFHQLLDTILMPVEGKITDERVKAFFQPKNDLFTPTRVEMYAECAYRYFADQILKLETDDEKIDPRVTGTILHDVLEYFHRWAKQKDSSELTPDGVKIELGILMEKAFQDHPLSGERWYRIQLKKKELMAIIERVIQFEFFDHQPPLPDLRPEFFEYEFGKNGLKDALAVTASHQTVYFRGKIDRIDVDASGRYALVIDYKSGKTFNRSALDNGTELQLPIYLMAVSQQLELLPLGAHLYQLSGAYSTGFHHRDHLAAAGIVTHKRNQFDRETWEKLFDRLRVLTVYLTSQIREAKIPVEPRDCVRFCPYGSVCRVDKWKLDRIYKEVKMQDQKLLEQAVQV</sequence>
<dbReference type="Proteomes" id="UP000230859">
    <property type="component" value="Unassembled WGS sequence"/>
</dbReference>
<dbReference type="InterPro" id="IPR011604">
    <property type="entry name" value="PDDEXK-like_dom_sf"/>
</dbReference>
<dbReference type="PANTHER" id="PTHR30591:SF1">
    <property type="entry name" value="RECBCD ENZYME SUBUNIT RECC"/>
    <property type="match status" value="1"/>
</dbReference>
<organism evidence="13 14">
    <name type="scientific">Candidatus Abzuiibacterium crystallinum</name>
    <dbReference type="NCBI Taxonomy" id="1974748"/>
    <lineage>
        <taxon>Bacteria</taxon>
        <taxon>Pseudomonadati</taxon>
        <taxon>Candidatus Omnitrophota</taxon>
        <taxon>Candidatus Abzuiibacterium</taxon>
    </lineage>
</organism>
<protein>
    <submittedName>
        <fullName evidence="13">Uncharacterized protein</fullName>
    </submittedName>
</protein>
<dbReference type="InterPro" id="IPR038726">
    <property type="entry name" value="PDDEXK_AddAB-type"/>
</dbReference>
<comment type="caution">
    <text evidence="13">The sequence shown here is derived from an EMBL/GenBank/DDBJ whole genome shotgun (WGS) entry which is preliminary data.</text>
</comment>
<dbReference type="GO" id="GO:0006310">
    <property type="term" value="P:DNA recombination"/>
    <property type="evidence" value="ECO:0007669"/>
    <property type="project" value="TreeGrafter"/>
</dbReference>
<evidence type="ECO:0000256" key="3">
    <source>
        <dbReference type="ARBA" id="ARBA00022763"/>
    </source>
</evidence>
<gene>
    <name evidence="13" type="ORF">COV74_10550</name>
</gene>
<name>A0A2H0LKU3_9BACT</name>
<dbReference type="InterPro" id="IPR011335">
    <property type="entry name" value="Restrct_endonuc-II-like"/>
</dbReference>
<proteinExistence type="predicted"/>
<dbReference type="Pfam" id="PF13361">
    <property type="entry name" value="UvrD_C"/>
    <property type="match status" value="1"/>
</dbReference>
<evidence type="ECO:0000256" key="5">
    <source>
        <dbReference type="ARBA" id="ARBA00022806"/>
    </source>
</evidence>
<dbReference type="SUPFAM" id="SSF52540">
    <property type="entry name" value="P-loop containing nucleoside triphosphate hydrolases"/>
    <property type="match status" value="2"/>
</dbReference>
<dbReference type="GO" id="GO:0005524">
    <property type="term" value="F:ATP binding"/>
    <property type="evidence" value="ECO:0007669"/>
    <property type="project" value="UniProtKB-KW"/>
</dbReference>
<evidence type="ECO:0000259" key="10">
    <source>
        <dbReference type="Pfam" id="PF12705"/>
    </source>
</evidence>
<keyword evidence="7" id="KW-0067">ATP-binding</keyword>